<evidence type="ECO:0000313" key="2">
    <source>
        <dbReference type="EMBL" id="KAK3393710.1"/>
    </source>
</evidence>
<organism evidence="2 3">
    <name type="scientific">Podospora didyma</name>
    <dbReference type="NCBI Taxonomy" id="330526"/>
    <lineage>
        <taxon>Eukaryota</taxon>
        <taxon>Fungi</taxon>
        <taxon>Dikarya</taxon>
        <taxon>Ascomycota</taxon>
        <taxon>Pezizomycotina</taxon>
        <taxon>Sordariomycetes</taxon>
        <taxon>Sordariomycetidae</taxon>
        <taxon>Sordariales</taxon>
        <taxon>Podosporaceae</taxon>
        <taxon>Podospora</taxon>
    </lineage>
</organism>
<proteinExistence type="predicted"/>
<keyword evidence="3" id="KW-1185">Reference proteome</keyword>
<accession>A0AAE0P5L5</accession>
<reference evidence="2" key="1">
    <citation type="journal article" date="2023" name="Mol. Phylogenet. Evol.">
        <title>Genome-scale phylogeny and comparative genomics of the fungal order Sordariales.</title>
        <authorList>
            <person name="Hensen N."/>
            <person name="Bonometti L."/>
            <person name="Westerberg I."/>
            <person name="Brannstrom I.O."/>
            <person name="Guillou S."/>
            <person name="Cros-Aarteil S."/>
            <person name="Calhoun S."/>
            <person name="Haridas S."/>
            <person name="Kuo A."/>
            <person name="Mondo S."/>
            <person name="Pangilinan J."/>
            <person name="Riley R."/>
            <person name="LaButti K."/>
            <person name="Andreopoulos B."/>
            <person name="Lipzen A."/>
            <person name="Chen C."/>
            <person name="Yan M."/>
            <person name="Daum C."/>
            <person name="Ng V."/>
            <person name="Clum A."/>
            <person name="Steindorff A."/>
            <person name="Ohm R.A."/>
            <person name="Martin F."/>
            <person name="Silar P."/>
            <person name="Natvig D.O."/>
            <person name="Lalanne C."/>
            <person name="Gautier V."/>
            <person name="Ament-Velasquez S.L."/>
            <person name="Kruys A."/>
            <person name="Hutchinson M.I."/>
            <person name="Powell A.J."/>
            <person name="Barry K."/>
            <person name="Miller A.N."/>
            <person name="Grigoriev I.V."/>
            <person name="Debuchy R."/>
            <person name="Gladieux P."/>
            <person name="Hiltunen Thoren M."/>
            <person name="Johannesson H."/>
        </authorList>
    </citation>
    <scope>NUCLEOTIDE SEQUENCE</scope>
    <source>
        <strain evidence="2">CBS 232.78</strain>
    </source>
</reference>
<sequence>MPFLEGFSSDNEEDFRVQSDLLNSVEAEQGNLAAGPGSHTGPSGSTVVHIDDQVGEEGDMSPGPVADMGDDAPPSAARRRGRPTSSASATPAKTPTAGTPRSSKGAAVVPKSSGRKRKAAEVESEAEPEPTPAAKRGRPARTTGVAASARLAAKSAKKSTRGRPKASACGARSQRESRHTQERRRRPVRG</sequence>
<feature type="compositionally biased region" description="Low complexity" evidence="1">
    <location>
        <begin position="83"/>
        <end position="100"/>
    </location>
</feature>
<dbReference type="EMBL" id="JAULSW010000001">
    <property type="protein sequence ID" value="KAK3393710.1"/>
    <property type="molecule type" value="Genomic_DNA"/>
</dbReference>
<gene>
    <name evidence="2" type="ORF">B0H63DRAFT_25386</name>
</gene>
<evidence type="ECO:0000313" key="3">
    <source>
        <dbReference type="Proteomes" id="UP001285441"/>
    </source>
</evidence>
<protein>
    <submittedName>
        <fullName evidence="2">Uncharacterized protein</fullName>
    </submittedName>
</protein>
<dbReference type="AlphaFoldDB" id="A0AAE0P5L5"/>
<name>A0AAE0P5L5_9PEZI</name>
<feature type="compositionally biased region" description="Basic residues" evidence="1">
    <location>
        <begin position="181"/>
        <end position="190"/>
    </location>
</feature>
<feature type="compositionally biased region" description="Basic residues" evidence="1">
    <location>
        <begin position="155"/>
        <end position="164"/>
    </location>
</feature>
<feature type="compositionally biased region" description="Low complexity" evidence="1">
    <location>
        <begin position="35"/>
        <end position="46"/>
    </location>
</feature>
<evidence type="ECO:0000256" key="1">
    <source>
        <dbReference type="SAM" id="MobiDB-lite"/>
    </source>
</evidence>
<reference evidence="2" key="2">
    <citation type="submission" date="2023-06" db="EMBL/GenBank/DDBJ databases">
        <authorList>
            <consortium name="Lawrence Berkeley National Laboratory"/>
            <person name="Haridas S."/>
            <person name="Hensen N."/>
            <person name="Bonometti L."/>
            <person name="Westerberg I."/>
            <person name="Brannstrom I.O."/>
            <person name="Guillou S."/>
            <person name="Cros-Aarteil S."/>
            <person name="Calhoun S."/>
            <person name="Kuo A."/>
            <person name="Mondo S."/>
            <person name="Pangilinan J."/>
            <person name="Riley R."/>
            <person name="LaButti K."/>
            <person name="Andreopoulos B."/>
            <person name="Lipzen A."/>
            <person name="Chen C."/>
            <person name="Yanf M."/>
            <person name="Daum C."/>
            <person name="Ng V."/>
            <person name="Clum A."/>
            <person name="Steindorff A."/>
            <person name="Ohm R."/>
            <person name="Martin F."/>
            <person name="Silar P."/>
            <person name="Natvig D."/>
            <person name="Lalanne C."/>
            <person name="Gautier V."/>
            <person name="Ament-velasquez S.L."/>
            <person name="Kruys A."/>
            <person name="Hutchinson M.I."/>
            <person name="Powell A.J."/>
            <person name="Barry K."/>
            <person name="Miller A.N."/>
            <person name="Grigoriev I.V."/>
            <person name="Debuchy R."/>
            <person name="Gladieux P."/>
            <person name="Thoren M.H."/>
            <person name="Johannesson H."/>
        </authorList>
    </citation>
    <scope>NUCLEOTIDE SEQUENCE</scope>
    <source>
        <strain evidence="2">CBS 232.78</strain>
    </source>
</reference>
<dbReference type="Proteomes" id="UP001285441">
    <property type="component" value="Unassembled WGS sequence"/>
</dbReference>
<comment type="caution">
    <text evidence="2">The sequence shown here is derived from an EMBL/GenBank/DDBJ whole genome shotgun (WGS) entry which is preliminary data.</text>
</comment>
<feature type="region of interest" description="Disordered" evidence="1">
    <location>
        <begin position="26"/>
        <end position="190"/>
    </location>
</feature>